<evidence type="ECO:0000256" key="1">
    <source>
        <dbReference type="ARBA" id="ARBA00022729"/>
    </source>
</evidence>
<feature type="compositionally biased region" description="Polar residues" evidence="2">
    <location>
        <begin position="1240"/>
        <end position="1249"/>
    </location>
</feature>
<dbReference type="PROSITE" id="PS50853">
    <property type="entry name" value="FN3"/>
    <property type="match status" value="1"/>
</dbReference>
<feature type="region of interest" description="Disordered" evidence="2">
    <location>
        <begin position="464"/>
        <end position="507"/>
    </location>
</feature>
<dbReference type="Proteomes" id="UP000198287">
    <property type="component" value="Unassembled WGS sequence"/>
</dbReference>
<feature type="region of interest" description="Disordered" evidence="2">
    <location>
        <begin position="1370"/>
        <end position="1411"/>
    </location>
</feature>
<dbReference type="InterPro" id="IPR003961">
    <property type="entry name" value="FN3_dom"/>
</dbReference>
<feature type="region of interest" description="Disordered" evidence="2">
    <location>
        <begin position="1226"/>
        <end position="1282"/>
    </location>
</feature>
<feature type="domain" description="Fibronectin type-III" evidence="3">
    <location>
        <begin position="1436"/>
        <end position="1541"/>
    </location>
</feature>
<keyword evidence="5" id="KW-1185">Reference proteome</keyword>
<dbReference type="InterPro" id="IPR050941">
    <property type="entry name" value="CCN"/>
</dbReference>
<dbReference type="GO" id="GO:0005615">
    <property type="term" value="C:extracellular space"/>
    <property type="evidence" value="ECO:0007669"/>
    <property type="project" value="TreeGrafter"/>
</dbReference>
<feature type="region of interest" description="Disordered" evidence="2">
    <location>
        <begin position="679"/>
        <end position="702"/>
    </location>
</feature>
<name>A0A226ET48_FOLCA</name>
<proteinExistence type="predicted"/>
<dbReference type="GO" id="GO:0007155">
    <property type="term" value="P:cell adhesion"/>
    <property type="evidence" value="ECO:0007669"/>
    <property type="project" value="TreeGrafter"/>
</dbReference>
<feature type="compositionally biased region" description="Basic and acidic residues" evidence="2">
    <location>
        <begin position="305"/>
        <end position="349"/>
    </location>
</feature>
<evidence type="ECO:0000313" key="4">
    <source>
        <dbReference type="EMBL" id="OXA60400.1"/>
    </source>
</evidence>
<sequence length="1622" mass="176706">MDMGRISRVSDSPVRKRLISKFSGTRKSHNSIFSYTNIGVLICVYIICAGDLCHSVVGQEATLTSDTSDHFNKSTACVCGVDRVPCAKSLTSSDCPNGRVISRRDCPCCFVCAKQLTDECNNEELLCDADYGLECGSDKHCKAKTQCSDDTSCLNDQMCVGGACADACKVLPDVCKETNMTNGICVARNHRALCTCSPGTTLNSEKVCSAAEAEVIEGKKCEIETRQINSGETTFTHKCQKSCKCETSGELSCQDSPTTPVCQKDFIPMSNITGEMSDACKILIGNDALFDGCCVPQQCQVIKPQDHTHHSTVGDDVKGGRDFKLTESHNNLGEDDKSKLKIESTKDGGDGSSSSSSSAAFLNNELLKTETKEADGPGSMQVTVLKRSDHSAVIKLPKNDKEAILSIALSNELAQRPGSDGVWKEHRIPPGLPQITLSTLLPNTSYTLKYAVDAKEYPSVQFITDASPQNPSSSTENTSNESSELSAETEMDAAHPTSSSSTEQEVAAAPTIIPVSAVGVTEIETTVHPVSSVGCLYNGTSYELGEIFHIGCDERCECLKNGEVKCMERCSIPLFKKGAFSHDKMCFEEPSGVDDCCVLIACARAHPHGRTEESGREIVAIIPQPCDSVKCGPNAHCLGPATGLLSDEEQQTNQTLCVCNEGQIGDPYDEVHGCQSGVTPTSATEVSSSSTSTSLPTTPTSTSTQKVDGCVFKNKTYTYGEEHFDDCSYKCRCETSGEFLCVPRCNYRRDEEKEIPLGCEIKKDPSDLECCEMLVCQGEPLQSGSRKDSPTVPTDGCLYKNTTYAKDEKFYDGCIQQCMCFSNGDVTCQPRCPPAATNSSGDDCVTLPDPSDKCCMVTVCGNSTLSDVMKDATTTAATLMDYSTTIVPAQGEGRSSVSEAPTVRPSYSLRISLIHPLNESTIMVAVRISDAELSVLADESITIQYSTDTKLWKNVTSKVKDAIKTARSEITLPVSNLDRNTEYHFKANIGNVESNIAAGFTKFDDSLGSLEDGEFLSSEFGESPEEMDATTEDDPASITPAEKLPCMHKDKSYAFGEEFFDTCEAYCTCQRGGKMKCVEIDCPVDGLDLLDDSCVKWEPDPKFKKEPPNCCSQMRCVQHSSCMVEGGIMIRNFDEIPQKITGCDKRCYCEFGNVTCQSLCPVMTDQPPANLPCPKQFAAVMTMPENECCYQWSCRMPQIPQHHLHNLSELNGSKNALVPSSETLNKTAAVPPTPIRHDANANTTQLNNGPTAPNFPLHPPPNLPSQHDPHQRPSTAGNQPTLVHLDKINPHQIQELLHHLATLGEDGGLPSDQIHGGGVDREPQPPPPSSNTGTFVQVQTAHQVRELEKELGAKFVERAEDGSYIVLIPNSELGDDDDQNYPDQVGQFPPHGQGPPPHFSHAPPSRFPGQGGHQFPFGLNPFQQGPPHGMHRDRTKVANIVIHPLNESTLQIDFTVSPILVGLQGHVEVLYTSEFEHKSNPAQWERKVFQQAEDLIDNTHLQLFLTNLKPDTEYHVQIKVVVVQSDIGSTSDIMIARTPPIPIPTTTLPPEIIVDPEVQLRSTASNSITLHWRKFTDFEKNLVDGVQIAYKASDDKVYSTTPLIHRSLSEFELENLQPDKGE</sequence>
<dbReference type="STRING" id="158441.A0A226ET48"/>
<dbReference type="GO" id="GO:0045597">
    <property type="term" value="P:positive regulation of cell differentiation"/>
    <property type="evidence" value="ECO:0007669"/>
    <property type="project" value="TreeGrafter"/>
</dbReference>
<keyword evidence="1" id="KW-0732">Signal</keyword>
<feature type="region of interest" description="Disordered" evidence="2">
    <location>
        <begin position="1019"/>
        <end position="1040"/>
    </location>
</feature>
<organism evidence="4 5">
    <name type="scientific">Folsomia candida</name>
    <name type="common">Springtail</name>
    <dbReference type="NCBI Taxonomy" id="158441"/>
    <lineage>
        <taxon>Eukaryota</taxon>
        <taxon>Metazoa</taxon>
        <taxon>Ecdysozoa</taxon>
        <taxon>Arthropoda</taxon>
        <taxon>Hexapoda</taxon>
        <taxon>Collembola</taxon>
        <taxon>Entomobryomorpha</taxon>
        <taxon>Isotomoidea</taxon>
        <taxon>Isotomidae</taxon>
        <taxon>Proisotominae</taxon>
        <taxon>Folsomia</taxon>
    </lineage>
</organism>
<reference evidence="4 5" key="1">
    <citation type="submission" date="2015-12" db="EMBL/GenBank/DDBJ databases">
        <title>The genome of Folsomia candida.</title>
        <authorList>
            <person name="Faddeeva A."/>
            <person name="Derks M.F."/>
            <person name="Anvar Y."/>
            <person name="Smit S."/>
            <person name="Van Straalen N."/>
            <person name="Roelofs D."/>
        </authorList>
    </citation>
    <scope>NUCLEOTIDE SEQUENCE [LARGE SCALE GENOMIC DNA]</scope>
    <source>
        <strain evidence="4 5">VU population</strain>
        <tissue evidence="4">Whole body</tissue>
    </source>
</reference>
<evidence type="ECO:0000256" key="2">
    <source>
        <dbReference type="SAM" id="MobiDB-lite"/>
    </source>
</evidence>
<dbReference type="SMART" id="SM00214">
    <property type="entry name" value="VWC"/>
    <property type="match status" value="5"/>
</dbReference>
<evidence type="ECO:0000313" key="5">
    <source>
        <dbReference type="Proteomes" id="UP000198287"/>
    </source>
</evidence>
<evidence type="ECO:0000259" key="3">
    <source>
        <dbReference type="PROSITE" id="PS50853"/>
    </source>
</evidence>
<dbReference type="InterPro" id="IPR001007">
    <property type="entry name" value="VWF_dom"/>
</dbReference>
<gene>
    <name evidence="4" type="ORF">Fcan01_05818</name>
</gene>
<dbReference type="InterPro" id="IPR036116">
    <property type="entry name" value="FN3_sf"/>
</dbReference>
<feature type="compositionally biased region" description="Low complexity" evidence="2">
    <location>
        <begin position="470"/>
        <end position="488"/>
    </location>
</feature>
<dbReference type="PANTHER" id="PTHR11348:SF34">
    <property type="entry name" value="EPIDERMAL CELL SURFACE RECEPTOR-RELATED"/>
    <property type="match status" value="1"/>
</dbReference>
<dbReference type="EMBL" id="LNIX01000002">
    <property type="protein sequence ID" value="OXA60400.1"/>
    <property type="molecule type" value="Genomic_DNA"/>
</dbReference>
<dbReference type="OrthoDB" id="6022609at2759"/>
<comment type="caution">
    <text evidence="4">The sequence shown here is derived from an EMBL/GenBank/DDBJ whole genome shotgun (WGS) entry which is preliminary data.</text>
</comment>
<dbReference type="GO" id="GO:0005178">
    <property type="term" value="F:integrin binding"/>
    <property type="evidence" value="ECO:0007669"/>
    <property type="project" value="TreeGrafter"/>
</dbReference>
<accession>A0A226ET48</accession>
<feature type="compositionally biased region" description="Polar residues" evidence="2">
    <location>
        <begin position="1272"/>
        <end position="1281"/>
    </location>
</feature>
<protein>
    <submittedName>
        <fullName evidence="4">Putative epidermal cell surface receptor</fullName>
    </submittedName>
</protein>
<feature type="region of interest" description="Disordered" evidence="2">
    <location>
        <begin position="1303"/>
        <end position="1337"/>
    </location>
</feature>
<dbReference type="SUPFAM" id="SSF49265">
    <property type="entry name" value="Fibronectin type III"/>
    <property type="match status" value="1"/>
</dbReference>
<dbReference type="PANTHER" id="PTHR11348">
    <property type="entry name" value="CONNECTIVE TISSUE GROWTH FACTOR-RELATED"/>
    <property type="match status" value="1"/>
</dbReference>
<keyword evidence="4" id="KW-0675">Receptor</keyword>
<feature type="region of interest" description="Disordered" evidence="2">
    <location>
        <begin position="305"/>
        <end position="359"/>
    </location>
</feature>
<feature type="compositionally biased region" description="Acidic residues" evidence="2">
    <location>
        <begin position="1022"/>
        <end position="1035"/>
    </location>
</feature>